<name>A0AAX3N1H0_9BACL</name>
<dbReference type="SUPFAM" id="SSF46689">
    <property type="entry name" value="Homeodomain-like"/>
    <property type="match status" value="1"/>
</dbReference>
<dbReference type="GO" id="GO:0003700">
    <property type="term" value="F:DNA-binding transcription factor activity"/>
    <property type="evidence" value="ECO:0007669"/>
    <property type="project" value="TreeGrafter"/>
</dbReference>
<reference evidence="6 9" key="1">
    <citation type="submission" date="2023-02" db="EMBL/GenBank/DDBJ databases">
        <title>Pathogen: clinical or host-associated sample.</title>
        <authorList>
            <person name="Hergert J."/>
            <person name="Casey R."/>
            <person name="Wagner J."/>
            <person name="Young E.L."/>
            <person name="Oakeson K.F."/>
        </authorList>
    </citation>
    <scope>NUCLEOTIDE SEQUENCE</scope>
    <source>
        <strain evidence="7 9">2022CK-00829</strain>
        <strain evidence="6">2022CK-00830</strain>
    </source>
</reference>
<evidence type="ECO:0000313" key="6">
    <source>
        <dbReference type="EMBL" id="WDH82514.1"/>
    </source>
</evidence>
<protein>
    <submittedName>
        <fullName evidence="6">TetR/AcrR family transcriptional regulator</fullName>
    </submittedName>
</protein>
<dbReference type="InterPro" id="IPR009057">
    <property type="entry name" value="Homeodomain-like_sf"/>
</dbReference>
<keyword evidence="1" id="KW-0805">Transcription regulation</keyword>
<dbReference type="Proteomes" id="UP001220962">
    <property type="component" value="Chromosome"/>
</dbReference>
<evidence type="ECO:0000259" key="5">
    <source>
        <dbReference type="PROSITE" id="PS50977"/>
    </source>
</evidence>
<keyword evidence="3" id="KW-0804">Transcription</keyword>
<dbReference type="Proteomes" id="UP001221519">
    <property type="component" value="Chromosome"/>
</dbReference>
<dbReference type="GO" id="GO:0000976">
    <property type="term" value="F:transcription cis-regulatory region binding"/>
    <property type="evidence" value="ECO:0007669"/>
    <property type="project" value="TreeGrafter"/>
</dbReference>
<evidence type="ECO:0000256" key="2">
    <source>
        <dbReference type="ARBA" id="ARBA00023125"/>
    </source>
</evidence>
<evidence type="ECO:0000256" key="1">
    <source>
        <dbReference type="ARBA" id="ARBA00023015"/>
    </source>
</evidence>
<gene>
    <name evidence="6" type="ORF">PUW23_24220</name>
    <name evidence="7" type="ORF">PUW25_24210</name>
</gene>
<dbReference type="EMBL" id="CP118108">
    <property type="protein sequence ID" value="WDI02260.1"/>
    <property type="molecule type" value="Genomic_DNA"/>
</dbReference>
<feature type="domain" description="HTH tetR-type" evidence="5">
    <location>
        <begin position="5"/>
        <end position="65"/>
    </location>
</feature>
<proteinExistence type="predicted"/>
<dbReference type="InterPro" id="IPR050109">
    <property type="entry name" value="HTH-type_TetR-like_transc_reg"/>
</dbReference>
<dbReference type="InterPro" id="IPR041479">
    <property type="entry name" value="TetR_CgmR_C"/>
</dbReference>
<dbReference type="PRINTS" id="PR00455">
    <property type="entry name" value="HTHTETR"/>
</dbReference>
<dbReference type="InterPro" id="IPR001647">
    <property type="entry name" value="HTH_TetR"/>
</dbReference>
<keyword evidence="2 4" id="KW-0238">DNA-binding</keyword>
<evidence type="ECO:0000256" key="3">
    <source>
        <dbReference type="ARBA" id="ARBA00023163"/>
    </source>
</evidence>
<evidence type="ECO:0000313" key="9">
    <source>
        <dbReference type="Proteomes" id="UP001221519"/>
    </source>
</evidence>
<evidence type="ECO:0000313" key="8">
    <source>
        <dbReference type="Proteomes" id="UP001220962"/>
    </source>
</evidence>
<dbReference type="PROSITE" id="PS50977">
    <property type="entry name" value="HTH_TETR_2"/>
    <property type="match status" value="1"/>
</dbReference>
<dbReference type="Pfam" id="PF17937">
    <property type="entry name" value="TetR_C_28"/>
    <property type="match status" value="1"/>
</dbReference>
<keyword evidence="9" id="KW-1185">Reference proteome</keyword>
<evidence type="ECO:0000313" key="7">
    <source>
        <dbReference type="EMBL" id="WDI02260.1"/>
    </source>
</evidence>
<accession>A0AAX3N1H0</accession>
<dbReference type="EMBL" id="CP118101">
    <property type="protein sequence ID" value="WDH82514.1"/>
    <property type="molecule type" value="Genomic_DNA"/>
</dbReference>
<dbReference type="PANTHER" id="PTHR30055:SF234">
    <property type="entry name" value="HTH-TYPE TRANSCRIPTIONAL REGULATOR BETI"/>
    <property type="match status" value="1"/>
</dbReference>
<dbReference type="RefSeq" id="WP_090724862.1">
    <property type="nucleotide sequence ID" value="NZ_CP118101.1"/>
</dbReference>
<dbReference type="PANTHER" id="PTHR30055">
    <property type="entry name" value="HTH-TYPE TRANSCRIPTIONAL REGULATOR RUTR"/>
    <property type="match status" value="1"/>
</dbReference>
<feature type="DNA-binding region" description="H-T-H motif" evidence="4">
    <location>
        <begin position="28"/>
        <end position="47"/>
    </location>
</feature>
<dbReference type="Gene3D" id="1.10.357.10">
    <property type="entry name" value="Tetracycline Repressor, domain 2"/>
    <property type="match status" value="1"/>
</dbReference>
<sequence length="181" mass="20455">MGRSLETQQKLIRAAHVVIREKGIGGFTLEAVAKQAGVSKGGLLHHFPSKDALIEGILEEEMNQFERQLQQRYEHTEKKRGDLLRAYISLSSEPLDAQFGYFGLMAAVGINPTLLDLVKRKQNELNERLVQDANGSAEADLILMTLDGLLFNDLFQLNTLNSQRRSRMLRLLYALENMKLT</sequence>
<dbReference type="AlphaFoldDB" id="A0AAX3N1H0"/>
<evidence type="ECO:0000256" key="4">
    <source>
        <dbReference type="PROSITE-ProRule" id="PRU00335"/>
    </source>
</evidence>
<dbReference type="Pfam" id="PF00440">
    <property type="entry name" value="TetR_N"/>
    <property type="match status" value="1"/>
</dbReference>
<organism evidence="6 8">
    <name type="scientific">Paenibacillus urinalis</name>
    <dbReference type="NCBI Taxonomy" id="521520"/>
    <lineage>
        <taxon>Bacteria</taxon>
        <taxon>Bacillati</taxon>
        <taxon>Bacillota</taxon>
        <taxon>Bacilli</taxon>
        <taxon>Bacillales</taxon>
        <taxon>Paenibacillaceae</taxon>
        <taxon>Paenibacillus</taxon>
    </lineage>
</organism>